<dbReference type="InParanoid" id="A0A1I3YFR6"/>
<dbReference type="GO" id="GO:0016811">
    <property type="term" value="F:hydrolase activity, acting on carbon-nitrogen (but not peptide) bonds, in linear amides"/>
    <property type="evidence" value="ECO:0007669"/>
    <property type="project" value="TreeGrafter"/>
</dbReference>
<dbReference type="AlphaFoldDB" id="A0A1I3YFR6"/>
<dbReference type="EMBL" id="FOSW01000001">
    <property type="protein sequence ID" value="SFK30593.1"/>
    <property type="molecule type" value="Genomic_DNA"/>
</dbReference>
<dbReference type="OrthoDB" id="3514174at2"/>
<dbReference type="Proteomes" id="UP000199152">
    <property type="component" value="Unassembled WGS sequence"/>
</dbReference>
<evidence type="ECO:0000313" key="3">
    <source>
        <dbReference type="Proteomes" id="UP000199152"/>
    </source>
</evidence>
<reference evidence="2 3" key="1">
    <citation type="submission" date="2016-10" db="EMBL/GenBank/DDBJ databases">
        <authorList>
            <person name="de Groot N.N."/>
        </authorList>
    </citation>
    <scope>NUCLEOTIDE SEQUENCE [LARGE SCALE GENOMIC DNA]</scope>
    <source>
        <strain evidence="2 3">DSM 45317</strain>
    </source>
</reference>
<name>A0A1I3YFR6_9ACTN</name>
<organism evidence="2 3">
    <name type="scientific">Geodermatophilus ruber</name>
    <dbReference type="NCBI Taxonomy" id="504800"/>
    <lineage>
        <taxon>Bacteria</taxon>
        <taxon>Bacillati</taxon>
        <taxon>Actinomycetota</taxon>
        <taxon>Actinomycetes</taxon>
        <taxon>Geodermatophilales</taxon>
        <taxon>Geodermatophilaceae</taxon>
        <taxon>Geodermatophilus</taxon>
    </lineage>
</organism>
<dbReference type="InterPro" id="IPR024078">
    <property type="entry name" value="LmbE-like_dom_sf"/>
</dbReference>
<dbReference type="InterPro" id="IPR003737">
    <property type="entry name" value="GlcNAc_PI_deacetylase-related"/>
</dbReference>
<dbReference type="RefSeq" id="WP_091319460.1">
    <property type="nucleotide sequence ID" value="NZ_FOSW01000001.1"/>
</dbReference>
<dbReference type="STRING" id="504800.SAMN04488085_10114"/>
<gene>
    <name evidence="2" type="ORF">SAMN04488085_10114</name>
</gene>
<dbReference type="PANTHER" id="PTHR12993:SF28">
    <property type="entry name" value="LMBE FAMILY PROTEIN"/>
    <property type="match status" value="1"/>
</dbReference>
<dbReference type="GO" id="GO:0016137">
    <property type="term" value="P:glycoside metabolic process"/>
    <property type="evidence" value="ECO:0007669"/>
    <property type="project" value="UniProtKB-ARBA"/>
</dbReference>
<dbReference type="SUPFAM" id="SSF102588">
    <property type="entry name" value="LmbE-like"/>
    <property type="match status" value="1"/>
</dbReference>
<dbReference type="PANTHER" id="PTHR12993">
    <property type="entry name" value="N-ACETYLGLUCOSAMINYL-PHOSPHATIDYLINOSITOL DE-N-ACETYLASE-RELATED"/>
    <property type="match status" value="1"/>
</dbReference>
<dbReference type="Gene3D" id="3.40.50.10320">
    <property type="entry name" value="LmbE-like"/>
    <property type="match status" value="1"/>
</dbReference>
<evidence type="ECO:0000256" key="1">
    <source>
        <dbReference type="ARBA" id="ARBA00022833"/>
    </source>
</evidence>
<proteinExistence type="predicted"/>
<accession>A0A1I3YFR6</accession>
<evidence type="ECO:0000313" key="2">
    <source>
        <dbReference type="EMBL" id="SFK30593.1"/>
    </source>
</evidence>
<protein>
    <submittedName>
        <fullName evidence="2">N-acetylglucosaminyl deacetylase, LmbE family</fullName>
    </submittedName>
</protein>
<dbReference type="Pfam" id="PF02585">
    <property type="entry name" value="PIG-L"/>
    <property type="match status" value="1"/>
</dbReference>
<keyword evidence="1" id="KW-0862">Zinc</keyword>
<dbReference type="FunCoup" id="A0A1I3YFR6">
    <property type="interactions" value="74"/>
</dbReference>
<keyword evidence="3" id="KW-1185">Reference proteome</keyword>
<sequence>MTASLSRKPAEHVERALCVLAHPDDVDFGSAGTVATWTAAGTEVTYCIVTDGDAGGFDDTPRHEMGPLRRAEQEAAAAAVGVKEVRFLGYPDGRLELTLDLRRDIARVIREVRPQRVLTSSPERFYERIGASHPDHMTVGESTLRAVYPDARNPFAFPELLADEGLEAWTVDEVWLTASPRADHVVDVTDVVELKFAALKSHVSQVGHLDDLEGFVTGWMRETARRLGLPEGRLGEAFHVVHTA</sequence>